<reference evidence="27" key="4">
    <citation type="submission" date="2018-07" db="EMBL/GenBank/DDBJ databases">
        <authorList>
            <consortium name="GenomeTrakr network: Whole genome sequencing for foodborne pathogen traceback"/>
        </authorList>
    </citation>
    <scope>NUCLEOTIDE SEQUENCE</scope>
    <source>
        <strain evidence="27">CFSAN037709</strain>
        <strain evidence="28">CFSAN037722</strain>
        <strain evidence="15">FSIS11809892</strain>
        <strain evidence="19">FSIS11810047</strain>
        <strain evidence="16">FSIS11810308</strain>
        <strain evidence="23">FSIS11811714</strain>
        <strain evidence="3">FSIS11919071</strain>
        <strain evidence="5">FSIS11919895</strain>
        <strain evidence="2">FSIS11920420</strain>
        <strain evidence="24">FSIS1504604</strain>
        <strain evidence="25">FSIS1505305</strain>
        <strain evidence="29">FSIS1607987</strain>
        <strain evidence="31">FSIS1700006</strain>
        <strain evidence="32">FSIS1710673</strain>
        <strain evidence="18">FSIS21821670</strain>
        <strain evidence="21">FSIS21821917</strain>
        <strain evidence="17">FSIS21822115</strain>
        <strain evidence="11">FSIS21823005</strain>
        <strain evidence="7">FSIS21823015</strain>
        <strain evidence="6">FSIS21823046</strain>
        <strain evidence="12">FSIS21923591</strain>
        <strain evidence="22">FSIS31800552</strain>
        <strain evidence="20">FSIS31800750</strain>
        <strain evidence="4">FSIS31901572</strain>
        <strain evidence="8">FSIS31901849</strain>
    </source>
</reference>
<dbReference type="EMBL" id="AAKOVZ010000094">
    <property type="protein sequence ID" value="ECU0931830.1"/>
    <property type="molecule type" value="Genomic_DNA"/>
</dbReference>
<evidence type="ECO:0000313" key="8">
    <source>
        <dbReference type="EMBL" id="EBO9088205.1"/>
    </source>
</evidence>
<evidence type="ECO:0000313" key="37">
    <source>
        <dbReference type="EMBL" id="HAE5306210.1"/>
    </source>
</evidence>
<dbReference type="EMBL" id="DAAWCZ010000026">
    <property type="protein sequence ID" value="HAF7373516.1"/>
    <property type="molecule type" value="Genomic_DNA"/>
</dbReference>
<evidence type="ECO:0000313" key="20">
    <source>
        <dbReference type="EMBL" id="ECU2848351.1"/>
    </source>
</evidence>
<reference evidence="36" key="2">
    <citation type="submission" date="2018-07" db="EMBL/GenBank/DDBJ databases">
        <authorList>
            <consortium name="NCBI Pathogen Detection Project"/>
        </authorList>
    </citation>
    <scope>NUCLEOTIDE SEQUENCE</scope>
    <source>
        <strain evidence="37">12037823_11_broiler_chicken_pESI_CTX_M1_2012</strain>
        <strain evidence="33">13-3055</strain>
        <strain evidence="40">13002124_1_human_pESI_CTX_M1_2013</strain>
        <strain evidence="38">13002124_34_broiler meat_pESI_CTX_M1_2013</strain>
        <strain evidence="41">13065790_185_Pig_pESI_CTX_M1_2013</strain>
        <strain evidence="39">14026835_human_pESI_CTX_M65_2014</strain>
        <strain evidence="36">14035093_human_pESI_CTX_M1_2014</strain>
        <strain evidence="34">Salmonella enterica</strain>
    </source>
</reference>
<evidence type="ECO:0000313" key="17">
    <source>
        <dbReference type="EMBL" id="ECT3917442.1"/>
    </source>
</evidence>
<dbReference type="GO" id="GO:0015074">
    <property type="term" value="P:DNA integration"/>
    <property type="evidence" value="ECO:0007669"/>
    <property type="project" value="InterPro"/>
</dbReference>
<dbReference type="EMBL" id="AAFZEX010000068">
    <property type="protein sequence ID" value="EBL4739006.1"/>
    <property type="molecule type" value="Genomic_DNA"/>
</dbReference>
<dbReference type="EMBL" id="DAATTM010000038">
    <property type="protein sequence ID" value="HAF0041767.1"/>
    <property type="molecule type" value="Genomic_DNA"/>
</dbReference>
<dbReference type="EMBL" id="AAGHRN010000065">
    <property type="protein sequence ID" value="EBO1800522.1"/>
    <property type="molecule type" value="Genomic_DNA"/>
</dbReference>
<evidence type="ECO:0000313" key="25">
    <source>
        <dbReference type="EMBL" id="ECY9479615.1"/>
    </source>
</evidence>
<dbReference type="EMBL" id="AAHYAN010000073">
    <property type="protein sequence ID" value="ECB5813283.1"/>
    <property type="molecule type" value="Genomic_DNA"/>
</dbReference>
<evidence type="ECO:0000313" key="23">
    <source>
        <dbReference type="EMBL" id="ECV5413542.1"/>
    </source>
</evidence>
<name>A0A3V0K4S5_SALIN</name>
<evidence type="ECO:0000313" key="39">
    <source>
        <dbReference type="EMBL" id="HAF0041767.1"/>
    </source>
</evidence>
<proteinExistence type="predicted"/>
<dbReference type="EMBL" id="DAATCB010000032">
    <property type="protein sequence ID" value="HAE7980145.1"/>
    <property type="molecule type" value="Genomic_DNA"/>
</dbReference>
<evidence type="ECO:0000313" key="15">
    <source>
        <dbReference type="EMBL" id="ECS9071698.1"/>
    </source>
</evidence>
<gene>
    <name evidence="24" type="ORF">APS00_24270</name>
    <name evidence="25" type="ORF">AVV94_24080</name>
    <name evidence="26" type="ORF">AYO59_24075</name>
    <name evidence="30" type="ORF">B6H83_24435</name>
    <name evidence="31" type="ORF">B7096_24080</name>
    <name evidence="32" type="ORF">B7906_24115</name>
    <name evidence="27" type="ORF">BCO11_24165</name>
    <name evidence="28" type="ORF">BCO24_24185</name>
    <name evidence="29" type="ORF">BKZ14_24095</name>
    <name evidence="17" type="ORF">D4Q57_24975</name>
    <name evidence="10" type="ORF">D6K77_24975</name>
    <name evidence="43" type="ORF">D7G20_23200</name>
    <name evidence="42" type="ORF">D7G23_24060</name>
    <name evidence="18" type="ORF">DK644_24220</name>
    <name evidence="15" type="ORF">DKR80_24895</name>
    <name evidence="19" type="ORF">DML76_25305</name>
    <name evidence="16" type="ORF">DNT91_24965</name>
    <name evidence="22" type="ORF">DOG78_25110</name>
    <name evidence="9" type="ORF">DRX68_24845</name>
    <name evidence="23" type="ORF">DUG45_24905</name>
    <name evidence="20" type="ORF">DVE59_24835</name>
    <name evidence="21" type="ORF">DZ830_25045</name>
    <name evidence="3" type="ORF">E3C53_24280</name>
    <name evidence="14" type="ORF">E4A09_24495</name>
    <name evidence="5" type="ORF">E9406_23410</name>
    <name evidence="7" type="ORF">EK920_24145</name>
    <name evidence="11" type="ORF">EKK94_24520</name>
    <name evidence="6" type="ORF">EM927_24045</name>
    <name evidence="4" type="ORF">EX903_24100</name>
    <name evidence="12" type="ORF">EZK84_24485</name>
    <name evidence="8" type="ORF">FA731_24260</name>
    <name evidence="2" type="ORF">FDA00_23965</name>
    <name evidence="13" type="ORF">FKX15_24000</name>
    <name evidence="39" type="ORF">G4217_004842</name>
    <name evidence="37" type="ORF">G4G82_004842</name>
    <name evidence="36" type="ORF">G4G86_004842</name>
    <name evidence="38" type="ORF">G4Q07_004839</name>
    <name evidence="40" type="ORF">G9W71_004843</name>
    <name evidence="41" type="ORF">G9Y62_004768</name>
    <name evidence="34" type="ORF">GB310_23980</name>
    <name evidence="35" type="ORF">GBY81_23615</name>
    <name evidence="33" type="ORF">GDL33_24330</name>
</gene>
<dbReference type="EMBL" id="DAAAKK010000039">
    <property type="protein sequence ID" value="HAA0876499.1"/>
    <property type="molecule type" value="Genomic_DNA"/>
</dbReference>
<dbReference type="GO" id="GO:0003676">
    <property type="term" value="F:nucleic acid binding"/>
    <property type="evidence" value="ECO:0007669"/>
    <property type="project" value="InterPro"/>
</dbReference>
<reference evidence="42" key="6">
    <citation type="submission" date="2020-04" db="EMBL/GenBank/DDBJ databases">
        <title>The Salmonella enterica Resistant Infantis in Poultry (RIP) Clone Continues to Spread and Recombine in the United States.</title>
        <authorList>
            <person name="Tyson G.H."/>
            <person name="Li C."/>
            <person name="Harrison L."/>
            <person name="Martin G."/>
            <person name="Hsu C.-H."/>
            <person name="Tate H."/>
            <person name="Tran T.-T.T."/>
            <person name="Strain E."/>
            <person name="Zhao S."/>
        </authorList>
    </citation>
    <scope>NUCLEOTIDE SEQUENCE</scope>
    <source>
        <strain evidence="43">CVM N17S973</strain>
        <strain evidence="42">CVM N17S976</strain>
        <plasmid evidence="43">pN17S0973</plasmid>
        <plasmid evidence="42">pN17S0976</plasmid>
    </source>
</reference>
<dbReference type="EMBL" id="AAGDVW010000079">
    <property type="protein sequence ID" value="EBM8276049.1"/>
    <property type="molecule type" value="Genomic_DNA"/>
</dbReference>
<dbReference type="EMBL" id="AAHPAG010000081">
    <property type="protein sequence ID" value="EBY7803412.1"/>
    <property type="molecule type" value="Genomic_DNA"/>
</dbReference>
<dbReference type="Proteomes" id="UP000839930">
    <property type="component" value="Unassembled WGS sequence"/>
</dbReference>
<dbReference type="EMBL" id="AAIFWQ010000045">
    <property type="protein sequence ID" value="ECD7998876.1"/>
    <property type="molecule type" value="Genomic_DNA"/>
</dbReference>
<evidence type="ECO:0000313" key="41">
    <source>
        <dbReference type="EMBL" id="HAF7373516.1"/>
    </source>
</evidence>
<dbReference type="InterPro" id="IPR048020">
    <property type="entry name" value="Transpos_IS3"/>
</dbReference>
<evidence type="ECO:0000313" key="35">
    <source>
        <dbReference type="EMBL" id="HAB4578858.1"/>
    </source>
</evidence>
<evidence type="ECO:0000313" key="7">
    <source>
        <dbReference type="EMBL" id="EBO8617193.1"/>
    </source>
</evidence>
<reference evidence="26" key="3">
    <citation type="submission" date="2018-07" db="EMBL/GenBank/DDBJ databases">
        <authorList>
            <consortium name="NARMS: The National Antimicrobial Resistance Monitoring System"/>
        </authorList>
    </citation>
    <scope>NUCLEOTIDE SEQUENCE</scope>
    <source>
        <strain evidence="26">FSIS1605484</strain>
        <strain evidence="30">FSIS1710722</strain>
    </source>
</reference>
<dbReference type="EMBL" id="AAKMPT010000110">
    <property type="protein sequence ID" value="ECT3917442.1"/>
    <property type="molecule type" value="Genomic_DNA"/>
</dbReference>
<dbReference type="EMBL" id="DAASFJ010000030">
    <property type="protein sequence ID" value="HAE5292361.1"/>
    <property type="molecule type" value="Genomic_DNA"/>
</dbReference>
<evidence type="ECO:0000313" key="34">
    <source>
        <dbReference type="EMBL" id="HAB2265064.1"/>
    </source>
</evidence>
<dbReference type="EMBL" id="AAHUFL010000056">
    <property type="protein sequence ID" value="ECA3974226.1"/>
    <property type="molecule type" value="Genomic_DNA"/>
</dbReference>
<dbReference type="EMBL" id="AAMETK010000034">
    <property type="protein sequence ID" value="EDG6141194.1"/>
    <property type="molecule type" value="Genomic_DNA"/>
</dbReference>
<evidence type="ECO:0000313" key="38">
    <source>
        <dbReference type="EMBL" id="HAE7980145.1"/>
    </source>
</evidence>
<evidence type="ECO:0000313" key="27">
    <source>
        <dbReference type="EMBL" id="EDB8897688.1"/>
    </source>
</evidence>
<evidence type="ECO:0000313" key="42">
    <source>
        <dbReference type="EMBL" id="QJV35712.1"/>
    </source>
</evidence>
<dbReference type="PROSITE" id="PS50994">
    <property type="entry name" value="INTEGRASE"/>
    <property type="match status" value="1"/>
</dbReference>
<geneLocation type="plasmid" evidence="43">
    <name>pN17S0973</name>
</geneLocation>
<dbReference type="Pfam" id="PF00665">
    <property type="entry name" value="rve"/>
    <property type="match status" value="1"/>
</dbReference>
<dbReference type="EMBL" id="AAKPLR010000081">
    <property type="protein sequence ID" value="ECU2848351.1"/>
    <property type="molecule type" value="Genomic_DNA"/>
</dbReference>
<dbReference type="SUPFAM" id="SSF53098">
    <property type="entry name" value="Ribonuclease H-like"/>
    <property type="match status" value="1"/>
</dbReference>
<dbReference type="InterPro" id="IPR001584">
    <property type="entry name" value="Integrase_cat-core"/>
</dbReference>
<evidence type="ECO:0000259" key="1">
    <source>
        <dbReference type="PROSITE" id="PS50994"/>
    </source>
</evidence>
<dbReference type="EMBL" id="AAMEVE010000038">
    <property type="protein sequence ID" value="EDG6336773.1"/>
    <property type="molecule type" value="Genomic_DNA"/>
</dbReference>
<feature type="domain" description="Integrase catalytic" evidence="1">
    <location>
        <begin position="67"/>
        <end position="233"/>
    </location>
</feature>
<dbReference type="EMBL" id="AAGJWD010000059">
    <property type="protein sequence ID" value="EBO8617193.1"/>
    <property type="molecule type" value="Genomic_DNA"/>
</dbReference>
<evidence type="ECO:0000313" key="4">
    <source>
        <dbReference type="EMBL" id="EBO1800522.1"/>
    </source>
</evidence>
<evidence type="ECO:0000313" key="6">
    <source>
        <dbReference type="EMBL" id="EBO8410729.1"/>
    </source>
</evidence>
<dbReference type="EMBL" id="AAGKAB010000078">
    <property type="protein sequence ID" value="EBO9088205.1"/>
    <property type="molecule type" value="Genomic_DNA"/>
</dbReference>
<evidence type="ECO:0000313" key="32">
    <source>
        <dbReference type="EMBL" id="EDG6336773.1"/>
    </source>
</evidence>
<dbReference type="EMBL" id="CP052804">
    <property type="protein sequence ID" value="QJV40209.1"/>
    <property type="molecule type" value="Genomic_DNA"/>
</dbReference>
<evidence type="ECO:0000313" key="16">
    <source>
        <dbReference type="EMBL" id="ECS9814837.1"/>
    </source>
</evidence>
<accession>A0A3V0K4S5</accession>
<evidence type="ECO:0000313" key="2">
    <source>
        <dbReference type="EMBL" id="EBL4739006.1"/>
    </source>
</evidence>
<dbReference type="EMBL" id="AALSGV010000036">
    <property type="protein sequence ID" value="EDC8474238.1"/>
    <property type="molecule type" value="Genomic_DNA"/>
</dbReference>
<evidence type="ECO:0000313" key="11">
    <source>
        <dbReference type="EMBL" id="ECA3974226.1"/>
    </source>
</evidence>
<dbReference type="EMBL" id="CP052802">
    <property type="protein sequence ID" value="QJV35712.1"/>
    <property type="molecule type" value="Genomic_DNA"/>
</dbReference>
<evidence type="ECO:0000313" key="30">
    <source>
        <dbReference type="EMBL" id="EDG1267880.1"/>
    </source>
</evidence>
<dbReference type="NCBIfam" id="NF033516">
    <property type="entry name" value="transpos_IS3"/>
    <property type="match status" value="1"/>
</dbReference>
<dbReference type="PANTHER" id="PTHR46889:SF4">
    <property type="entry name" value="TRANSPOSASE INSO FOR INSERTION SEQUENCE ELEMENT IS911B-RELATED"/>
    <property type="match status" value="1"/>
</dbReference>
<evidence type="ECO:0000313" key="24">
    <source>
        <dbReference type="EMBL" id="ECX1649804.1"/>
    </source>
</evidence>
<dbReference type="EMBL" id="AAMDBK010000063">
    <property type="protein sequence ID" value="EDG1267880.1"/>
    <property type="molecule type" value="Genomic_DNA"/>
</dbReference>
<dbReference type="EMBL" id="DAAGUF010000109">
    <property type="protein sequence ID" value="HAB4578858.1"/>
    <property type="molecule type" value="Genomic_DNA"/>
</dbReference>
<protein>
    <submittedName>
        <fullName evidence="27">IS3 family transposase</fullName>
    </submittedName>
</protein>
<evidence type="ECO:0000313" key="33">
    <source>
        <dbReference type="EMBL" id="HAA0876499.1"/>
    </source>
</evidence>
<dbReference type="EMBL" id="AAKSCF010000054">
    <property type="protein sequence ID" value="ECV3265388.1"/>
    <property type="molecule type" value="Genomic_DNA"/>
</dbReference>
<reference evidence="33" key="1">
    <citation type="journal article" date="2018" name="Genome Biol.">
        <title>SKESA: strategic k-mer extension for scrupulous assemblies.</title>
        <authorList>
            <person name="Souvorov A."/>
            <person name="Agarwala R."/>
            <person name="Lipman D.J."/>
        </authorList>
    </citation>
    <scope>NUCLEOTIDE SEQUENCE</scope>
    <source>
        <strain evidence="37">12037823_11_broiler_chicken_pESI_CTX_M1_2012</strain>
        <strain evidence="33">13-3055</strain>
        <strain evidence="40">13002124_1_human_pESI_CTX_M1_2013</strain>
        <strain evidence="38">13002124_34_broiler meat_pESI_CTX_M1_2013</strain>
        <strain evidence="41">13065790_185_Pig_pESI_CTX_M1_2013</strain>
        <strain evidence="39">14026835_human_pESI_CTX_M65_2014</strain>
        <strain evidence="36">14035093_human_pESI_CTX_M1_2014</strain>
        <strain evidence="34">Salmonella enterica</strain>
    </source>
</reference>
<dbReference type="EMBL" id="AAKSRR010000059">
    <property type="protein sequence ID" value="ECV1009367.1"/>
    <property type="molecule type" value="Genomic_DNA"/>
</dbReference>
<sequence>MPEILATCNSPEYQSLPPSQIVPRLADKGLYLASESTFYRVLREHGQANRRGRAQPPRTAPKPHAWLASAPLKTWSWDITFLPTAVRGQFYRLYMVMDVYSRMIVGWEIHEDERAEHAAMLITKACLRHRVRQDALVLHADNGSPMKGATMLATLQRLGVVPSFSRPAVSDDNAYSEALFRTLKYTPAYPKKPFASIEQARQWVLRFVTWYNTEHRHSGIKFVTPEQRHYGQEHAILERRRTVYEAAKQAMPQRWKGRHTRDWNPIGEVWLNPPKESAADDHKLSRAA</sequence>
<dbReference type="EMBL" id="AAKLIB010000085">
    <property type="protein sequence ID" value="ECS9814837.1"/>
    <property type="molecule type" value="Genomic_DNA"/>
</dbReference>
<evidence type="ECO:0000313" key="9">
    <source>
        <dbReference type="EMBL" id="EBS2747503.1"/>
    </source>
</evidence>
<dbReference type="Gene3D" id="3.30.420.10">
    <property type="entry name" value="Ribonuclease H-like superfamily/Ribonuclease H"/>
    <property type="match status" value="1"/>
</dbReference>
<evidence type="ECO:0000313" key="43">
    <source>
        <dbReference type="EMBL" id="QJV40209.1"/>
    </source>
</evidence>
<dbReference type="EMBL" id="AAGUYX010000054">
    <property type="protein sequence ID" value="EBS2747503.1"/>
    <property type="molecule type" value="Genomic_DNA"/>
</dbReference>
<evidence type="ECO:0000313" key="29">
    <source>
        <dbReference type="EMBL" id="EDC8474238.1"/>
    </source>
</evidence>
<keyword evidence="42" id="KW-0614">Plasmid</keyword>
<evidence type="ECO:0000313" key="13">
    <source>
        <dbReference type="EMBL" id="ECD7998876.1"/>
    </source>
</evidence>
<dbReference type="EMBL" id="AAGHXE010000147">
    <property type="protein sequence ID" value="EBO2481949.1"/>
    <property type="molecule type" value="Genomic_DNA"/>
</dbReference>
<dbReference type="EMBL" id="AALIFF010000057">
    <property type="protein sequence ID" value="ECZ8878191.1"/>
    <property type="molecule type" value="Genomic_DNA"/>
</dbReference>
<evidence type="ECO:0000313" key="26">
    <source>
        <dbReference type="EMBL" id="ECZ8878191.1"/>
    </source>
</evidence>
<dbReference type="EMBL" id="DAATVX010000030">
    <property type="protein sequence ID" value="HAF0343681.1"/>
    <property type="molecule type" value="Genomic_DNA"/>
</dbReference>
<dbReference type="EMBL" id="AAKYXH010000039">
    <property type="protein sequence ID" value="ECX1649804.1"/>
    <property type="molecule type" value="Genomic_DNA"/>
</dbReference>
<evidence type="ECO:0000313" key="12">
    <source>
        <dbReference type="EMBL" id="ECB5813283.1"/>
    </source>
</evidence>
<dbReference type="EMBL" id="AAKSJL010000066">
    <property type="protein sequence ID" value="ECV5413542.1"/>
    <property type="molecule type" value="Genomic_DNA"/>
</dbReference>
<dbReference type="EMBL" id="DAASFK010000032">
    <property type="protein sequence ID" value="HAE5306210.1"/>
    <property type="molecule type" value="Genomic_DNA"/>
</dbReference>
<evidence type="ECO:0000313" key="19">
    <source>
        <dbReference type="EMBL" id="ECU0931830.1"/>
    </source>
</evidence>
<evidence type="ECO:0000313" key="3">
    <source>
        <dbReference type="EMBL" id="EBM8276049.1"/>
    </source>
</evidence>
<dbReference type="EMBL" id="AAKLCC010000078">
    <property type="protein sequence ID" value="ECS9071698.1"/>
    <property type="molecule type" value="Genomic_DNA"/>
</dbReference>
<dbReference type="AlphaFoldDB" id="A0A3V0K4S5"/>
<dbReference type="EMBL" id="AAIGEA010000051">
    <property type="protein sequence ID" value="ECD8867135.1"/>
    <property type="molecule type" value="Genomic_DNA"/>
</dbReference>
<evidence type="ECO:0000313" key="28">
    <source>
        <dbReference type="EMBL" id="EDB8944477.1"/>
    </source>
</evidence>
<dbReference type="InterPro" id="IPR036397">
    <property type="entry name" value="RNaseH_sf"/>
</dbReference>
<dbReference type="InterPro" id="IPR050900">
    <property type="entry name" value="Transposase_IS3/IS150/IS904"/>
</dbReference>
<dbReference type="PANTHER" id="PTHR46889">
    <property type="entry name" value="TRANSPOSASE INSF FOR INSERTION SEQUENCE IS3B-RELATED"/>
    <property type="match status" value="1"/>
</dbReference>
<evidence type="ECO:0000313" key="14">
    <source>
        <dbReference type="EMBL" id="ECD8867135.1"/>
    </source>
</evidence>
<dbReference type="EMBL" id="AAGJVM010000080">
    <property type="protein sequence ID" value="EBO8410729.1"/>
    <property type="molecule type" value="Genomic_DNA"/>
</dbReference>
<evidence type="ECO:0000313" key="10">
    <source>
        <dbReference type="EMBL" id="EBY7803412.1"/>
    </source>
</evidence>
<dbReference type="InterPro" id="IPR012337">
    <property type="entry name" value="RNaseH-like_sf"/>
</dbReference>
<dbReference type="EMBL" id="AALGHN010000034">
    <property type="protein sequence ID" value="ECY9479615.1"/>
    <property type="molecule type" value="Genomic_DNA"/>
</dbReference>
<evidence type="ECO:0000313" key="36">
    <source>
        <dbReference type="EMBL" id="HAE5292361.1"/>
    </source>
</evidence>
<dbReference type="RefSeq" id="WP_049885070.1">
    <property type="nucleotide sequence ID" value="NZ_CBDGAQ010000039.1"/>
</dbReference>
<dbReference type="EMBL" id="AALOZJ010000045">
    <property type="protein sequence ID" value="EDB8944477.1"/>
    <property type="molecule type" value="Genomic_DNA"/>
</dbReference>
<evidence type="ECO:0000313" key="18">
    <source>
        <dbReference type="EMBL" id="ECU0729930.1"/>
    </source>
</evidence>
<dbReference type="EMBL" id="AAKOUH010000115">
    <property type="protein sequence ID" value="ECU0729930.1"/>
    <property type="molecule type" value="Genomic_DNA"/>
</dbReference>
<reference evidence="14" key="5">
    <citation type="submission" date="2019-03" db="EMBL/GenBank/DDBJ databases">
        <authorList>
            <person name="Ashton P.M."/>
            <person name="Dallman T."/>
            <person name="Nair S."/>
            <person name="De Pinna E."/>
            <person name="Peters T."/>
            <person name="Grant K."/>
        </authorList>
    </citation>
    <scope>NUCLEOTIDE SEQUENCE</scope>
    <source>
        <strain evidence="10">464040</strain>
        <strain evidence="9">528553</strain>
        <strain evidence="14">707098</strain>
        <strain evidence="13">761617</strain>
    </source>
</reference>
<evidence type="ECO:0000313" key="21">
    <source>
        <dbReference type="EMBL" id="ECV1009367.1"/>
    </source>
</evidence>
<dbReference type="EMBL" id="DAAGAN010000032">
    <property type="protein sequence ID" value="HAB2265064.1"/>
    <property type="molecule type" value="Genomic_DNA"/>
</dbReference>
<evidence type="ECO:0000313" key="40">
    <source>
        <dbReference type="EMBL" id="HAF0343681.1"/>
    </source>
</evidence>
<evidence type="ECO:0000313" key="22">
    <source>
        <dbReference type="EMBL" id="ECV3265388.1"/>
    </source>
</evidence>
<evidence type="ECO:0000313" key="5">
    <source>
        <dbReference type="EMBL" id="EBO2481949.1"/>
    </source>
</evidence>
<geneLocation type="plasmid" evidence="42">
    <name>pN17S0976</name>
</geneLocation>
<dbReference type="EMBL" id="AALOZA010000036">
    <property type="protein sequence ID" value="EDB8897688.1"/>
    <property type="molecule type" value="Genomic_DNA"/>
</dbReference>
<evidence type="ECO:0000313" key="31">
    <source>
        <dbReference type="EMBL" id="EDG6141194.1"/>
    </source>
</evidence>
<organism evidence="27">
    <name type="scientific">Salmonella infantis</name>
    <dbReference type="NCBI Taxonomy" id="595"/>
    <lineage>
        <taxon>Bacteria</taxon>
        <taxon>Pseudomonadati</taxon>
        <taxon>Pseudomonadota</taxon>
        <taxon>Gammaproteobacteria</taxon>
        <taxon>Enterobacterales</taxon>
        <taxon>Enterobacteriaceae</taxon>
        <taxon>Salmonella</taxon>
    </lineage>
</organism>